<sequence>MAEPQTPAPALVHLADLTGHTDRAWSLAWNPRLPLLASCSSDKDVHLHSFALPDGDSAASGSAASSRPRFSLRETVPTGHTRTVRSVAWAPSGRTLATASFDSTVGIWERVADVNAATARQARNEGRELDALRLELGPYPEEGPEWDCIGTLEGHESECKDVKFSRNGDTLASCSRDKSVWVWEVQPDAEFECLSVLMEHTQDVKCVAWHPRDELLASASYDDNIKLYLDDPSDDWYCFSTLSGHTSTIWSIAFSPCGTYLASASADCTVRLWRRLSADEAEARGLKVEGRMPGRPGEKWVCVEVLKGWHERCIYSVSWGHGEGIGRLASAGGDGRICVFSVLPSESADSLTPRTTLIAQTDRAHGDSDVNCVAFAPATLASANADISSDAPGRFEELDAEGVRLGERGMADMLASAGDDGEVRVWAVPGGVWK</sequence>
<dbReference type="InterPro" id="IPR036322">
    <property type="entry name" value="WD40_repeat_dom_sf"/>
</dbReference>
<evidence type="ECO:0000256" key="1">
    <source>
        <dbReference type="ARBA" id="ARBA00022574"/>
    </source>
</evidence>
<evidence type="ECO:0000256" key="3">
    <source>
        <dbReference type="HAMAP-Rule" id="MF_03037"/>
    </source>
</evidence>
<organism evidence="5 6">
    <name type="scientific">Tilletiopsis washingtonensis</name>
    <dbReference type="NCBI Taxonomy" id="58919"/>
    <lineage>
        <taxon>Eukaryota</taxon>
        <taxon>Fungi</taxon>
        <taxon>Dikarya</taxon>
        <taxon>Basidiomycota</taxon>
        <taxon>Ustilaginomycotina</taxon>
        <taxon>Exobasidiomycetes</taxon>
        <taxon>Entylomatales</taxon>
        <taxon>Entylomatales incertae sedis</taxon>
        <taxon>Tilletiopsis</taxon>
    </lineage>
</organism>
<feature type="repeat" description="WD" evidence="4">
    <location>
        <begin position="77"/>
        <end position="109"/>
    </location>
</feature>
<keyword evidence="1 4" id="KW-0853">WD repeat</keyword>
<dbReference type="HAMAP" id="MF_03037">
    <property type="entry name" value="ciao1"/>
    <property type="match status" value="1"/>
</dbReference>
<dbReference type="Proteomes" id="UP000245946">
    <property type="component" value="Unassembled WGS sequence"/>
</dbReference>
<dbReference type="InterPro" id="IPR019775">
    <property type="entry name" value="WD40_repeat_CS"/>
</dbReference>
<gene>
    <name evidence="3" type="primary">CIA1</name>
    <name evidence="5" type="ORF">FA09DRAFT_328399</name>
</gene>
<dbReference type="PROSITE" id="PS00678">
    <property type="entry name" value="WD_REPEATS_1"/>
    <property type="match status" value="1"/>
</dbReference>
<comment type="function">
    <text evidence="3">Essential component of the cytosolic iron-sulfur (Fe/S) protein assembly machinery. Required for the maturation of extramitochondrial Fe/S proteins.</text>
</comment>
<dbReference type="Pfam" id="PF00400">
    <property type="entry name" value="WD40"/>
    <property type="match status" value="5"/>
</dbReference>
<dbReference type="InterPro" id="IPR015943">
    <property type="entry name" value="WD40/YVTN_repeat-like_dom_sf"/>
</dbReference>
<dbReference type="GO" id="GO:0016226">
    <property type="term" value="P:iron-sulfur cluster assembly"/>
    <property type="evidence" value="ECO:0007669"/>
    <property type="project" value="UniProtKB-UniRule"/>
</dbReference>
<dbReference type="AlphaFoldDB" id="A0A316ZCU7"/>
<reference evidence="5 6" key="1">
    <citation type="journal article" date="2018" name="Mol. Biol. Evol.">
        <title>Broad Genomic Sampling Reveals a Smut Pathogenic Ancestry of the Fungal Clade Ustilaginomycotina.</title>
        <authorList>
            <person name="Kijpornyongpan T."/>
            <person name="Mondo S.J."/>
            <person name="Barry K."/>
            <person name="Sandor L."/>
            <person name="Lee J."/>
            <person name="Lipzen A."/>
            <person name="Pangilinan J."/>
            <person name="LaButti K."/>
            <person name="Hainaut M."/>
            <person name="Henrissat B."/>
            <person name="Grigoriev I.V."/>
            <person name="Spatafora J.W."/>
            <person name="Aime M.C."/>
        </authorList>
    </citation>
    <scope>NUCLEOTIDE SEQUENCE [LARGE SCALE GENOMIC DNA]</scope>
    <source>
        <strain evidence="5 6">MCA 4186</strain>
    </source>
</reference>
<dbReference type="EMBL" id="KZ819287">
    <property type="protein sequence ID" value="PWN99597.1"/>
    <property type="molecule type" value="Genomic_DNA"/>
</dbReference>
<name>A0A316ZCU7_9BASI</name>
<feature type="repeat" description="WD" evidence="4">
    <location>
        <begin position="197"/>
        <end position="228"/>
    </location>
</feature>
<keyword evidence="6" id="KW-1185">Reference proteome</keyword>
<evidence type="ECO:0000313" key="5">
    <source>
        <dbReference type="EMBL" id="PWN99597.1"/>
    </source>
</evidence>
<dbReference type="CDD" id="cd00200">
    <property type="entry name" value="WD40"/>
    <property type="match status" value="1"/>
</dbReference>
<dbReference type="PROSITE" id="PS50294">
    <property type="entry name" value="WD_REPEATS_REGION"/>
    <property type="match status" value="4"/>
</dbReference>
<dbReference type="InterPro" id="IPR028608">
    <property type="entry name" value="CIAO1/Cia1"/>
</dbReference>
<dbReference type="SMART" id="SM00320">
    <property type="entry name" value="WD40"/>
    <property type="match status" value="7"/>
</dbReference>
<keyword evidence="2" id="KW-0677">Repeat</keyword>
<proteinExistence type="inferred from homology"/>
<dbReference type="GO" id="GO:0097361">
    <property type="term" value="C:cytosolic [4Fe-4S] assembly targeting complex"/>
    <property type="evidence" value="ECO:0007669"/>
    <property type="project" value="InterPro"/>
</dbReference>
<dbReference type="OrthoDB" id="284782at2759"/>
<dbReference type="PANTHER" id="PTHR19920">
    <property type="entry name" value="WD40 PROTEIN CIAO1"/>
    <property type="match status" value="1"/>
</dbReference>
<evidence type="ECO:0000256" key="4">
    <source>
        <dbReference type="PROSITE-ProRule" id="PRU00221"/>
    </source>
</evidence>
<dbReference type="Gene3D" id="2.130.10.10">
    <property type="entry name" value="YVTN repeat-like/Quinoprotein amine dehydrogenase"/>
    <property type="match status" value="2"/>
</dbReference>
<feature type="repeat" description="WD" evidence="4">
    <location>
        <begin position="152"/>
        <end position="186"/>
    </location>
</feature>
<protein>
    <recommendedName>
        <fullName evidence="3">Probable cytosolic iron-sulfur protein assembly protein 1</fullName>
    </recommendedName>
</protein>
<dbReference type="InterPro" id="IPR001680">
    <property type="entry name" value="WD40_rpt"/>
</dbReference>
<dbReference type="PANTHER" id="PTHR19920:SF0">
    <property type="entry name" value="CYTOSOLIC IRON-SULFUR PROTEIN ASSEMBLY PROTEIN CIAO1-RELATED"/>
    <property type="match status" value="1"/>
</dbReference>
<comment type="similarity">
    <text evidence="3">Belongs to the WD repeat CIA1 family.</text>
</comment>
<accession>A0A316ZCU7</accession>
<dbReference type="SUPFAM" id="SSF50978">
    <property type="entry name" value="WD40 repeat-like"/>
    <property type="match status" value="1"/>
</dbReference>
<dbReference type="PROSITE" id="PS50082">
    <property type="entry name" value="WD_REPEATS_2"/>
    <property type="match status" value="4"/>
</dbReference>
<feature type="repeat" description="WD" evidence="4">
    <location>
        <begin position="242"/>
        <end position="273"/>
    </location>
</feature>
<dbReference type="PRINTS" id="PR00320">
    <property type="entry name" value="GPROTEINBRPT"/>
</dbReference>
<dbReference type="STRING" id="58919.A0A316ZCU7"/>
<evidence type="ECO:0000256" key="2">
    <source>
        <dbReference type="ARBA" id="ARBA00022737"/>
    </source>
</evidence>
<evidence type="ECO:0000313" key="6">
    <source>
        <dbReference type="Proteomes" id="UP000245946"/>
    </source>
</evidence>
<dbReference type="InterPro" id="IPR020472">
    <property type="entry name" value="WD40_PAC1"/>
</dbReference>